<proteinExistence type="predicted"/>
<gene>
    <name evidence="2" type="ORF">EW026_g8010</name>
</gene>
<evidence type="ECO:0000256" key="1">
    <source>
        <dbReference type="SAM" id="MobiDB-lite"/>
    </source>
</evidence>
<dbReference type="AlphaFoldDB" id="A0A4S4K6Y6"/>
<protein>
    <submittedName>
        <fullName evidence="2">Uncharacterized protein</fullName>
    </submittedName>
</protein>
<keyword evidence="3" id="KW-1185">Reference proteome</keyword>
<dbReference type="Proteomes" id="UP000309038">
    <property type="component" value="Unassembled WGS sequence"/>
</dbReference>
<dbReference type="EMBL" id="SGPJ01000757">
    <property type="protein sequence ID" value="THG93150.1"/>
    <property type="molecule type" value="Genomic_DNA"/>
</dbReference>
<accession>A0A4S4K6Y6</accession>
<evidence type="ECO:0000313" key="3">
    <source>
        <dbReference type="Proteomes" id="UP000309038"/>
    </source>
</evidence>
<feature type="compositionally biased region" description="Acidic residues" evidence="1">
    <location>
        <begin position="280"/>
        <end position="348"/>
    </location>
</feature>
<feature type="region of interest" description="Disordered" evidence="1">
    <location>
        <begin position="261"/>
        <end position="348"/>
    </location>
</feature>
<name>A0A4S4K6Y6_9APHY</name>
<comment type="caution">
    <text evidence="2">The sequence shown here is derived from an EMBL/GenBank/DDBJ whole genome shotgun (WGS) entry which is preliminary data.</text>
</comment>
<organism evidence="2 3">
    <name type="scientific">Hermanssonia centrifuga</name>
    <dbReference type="NCBI Taxonomy" id="98765"/>
    <lineage>
        <taxon>Eukaryota</taxon>
        <taxon>Fungi</taxon>
        <taxon>Dikarya</taxon>
        <taxon>Basidiomycota</taxon>
        <taxon>Agaricomycotina</taxon>
        <taxon>Agaricomycetes</taxon>
        <taxon>Polyporales</taxon>
        <taxon>Meruliaceae</taxon>
        <taxon>Hermanssonia</taxon>
    </lineage>
</organism>
<reference evidence="2 3" key="1">
    <citation type="submission" date="2019-02" db="EMBL/GenBank/DDBJ databases">
        <title>Genome sequencing of the rare red list fungi Phlebia centrifuga.</title>
        <authorList>
            <person name="Buettner E."/>
            <person name="Kellner H."/>
        </authorList>
    </citation>
    <scope>NUCLEOTIDE SEQUENCE [LARGE SCALE GENOMIC DNA]</scope>
    <source>
        <strain evidence="2 3">DSM 108282</strain>
    </source>
</reference>
<sequence length="348" mass="39156">MLTCGIQNFIPGLKDHLLSRLSGKDYNGDEQEYSDEERRALLFVDNRIYRHKVVRVNYTTYDLRRDQDSLNPRTHADVMVTAHEDQAGRDSHPYWYARIVGVFHADVQHVGPTSKSTESQRVDFLWVRWFGRDMHVRAGFPARRLHRIGFVSDDEDTNSPSFGFLDPAQVIRGVHLIPAFEYGKTLELLGPSIVRPSSDDDEDWVYYYVNMFVDRDMFMRYLGGGVGHHALNVIADRLEIAPTDEGLEKVVDVIEPLQLPEPVELDGSIPEGPGGTGGDDLGDIEEENNADEGEDDYGYDVAGLDDDESEEEDMGGDDIAEEDLGPEDGEEGLGEVEELEDMEGFAPL</sequence>
<evidence type="ECO:0000313" key="2">
    <source>
        <dbReference type="EMBL" id="THG93150.1"/>
    </source>
</evidence>